<keyword evidence="2" id="KW-1185">Reference proteome</keyword>
<accession>A0ACB9M3Z2</accession>
<dbReference type="Proteomes" id="UP001057402">
    <property type="component" value="Chromosome 10"/>
</dbReference>
<dbReference type="EMBL" id="CM042889">
    <property type="protein sequence ID" value="KAI4318663.1"/>
    <property type="molecule type" value="Genomic_DNA"/>
</dbReference>
<gene>
    <name evidence="1" type="ORF">MLD38_032339</name>
</gene>
<evidence type="ECO:0000313" key="1">
    <source>
        <dbReference type="EMBL" id="KAI4318663.1"/>
    </source>
</evidence>
<reference evidence="2" key="1">
    <citation type="journal article" date="2023" name="Front. Plant Sci.">
        <title>Chromosomal-level genome assembly of Melastoma candidum provides insights into trichome evolution.</title>
        <authorList>
            <person name="Zhong Y."/>
            <person name="Wu W."/>
            <person name="Sun C."/>
            <person name="Zou P."/>
            <person name="Liu Y."/>
            <person name="Dai S."/>
            <person name="Zhou R."/>
        </authorList>
    </citation>
    <scope>NUCLEOTIDE SEQUENCE [LARGE SCALE GENOMIC DNA]</scope>
</reference>
<proteinExistence type="predicted"/>
<name>A0ACB9M3Z2_9MYRT</name>
<protein>
    <submittedName>
        <fullName evidence="1">Uncharacterized protein</fullName>
    </submittedName>
</protein>
<organism evidence="1 2">
    <name type="scientific">Melastoma candidum</name>
    <dbReference type="NCBI Taxonomy" id="119954"/>
    <lineage>
        <taxon>Eukaryota</taxon>
        <taxon>Viridiplantae</taxon>
        <taxon>Streptophyta</taxon>
        <taxon>Embryophyta</taxon>
        <taxon>Tracheophyta</taxon>
        <taxon>Spermatophyta</taxon>
        <taxon>Magnoliopsida</taxon>
        <taxon>eudicotyledons</taxon>
        <taxon>Gunneridae</taxon>
        <taxon>Pentapetalae</taxon>
        <taxon>rosids</taxon>
        <taxon>malvids</taxon>
        <taxon>Myrtales</taxon>
        <taxon>Melastomataceae</taxon>
        <taxon>Melastomatoideae</taxon>
        <taxon>Melastomateae</taxon>
        <taxon>Melastoma</taxon>
    </lineage>
</organism>
<comment type="caution">
    <text evidence="1">The sequence shown here is derived from an EMBL/GenBank/DDBJ whole genome shotgun (WGS) entry which is preliminary data.</text>
</comment>
<evidence type="ECO:0000313" key="2">
    <source>
        <dbReference type="Proteomes" id="UP001057402"/>
    </source>
</evidence>
<sequence length="117" mass="13400">MFEEVPKADAAFLMWVLHDWSDNDCIRILKNCSDAVPKDKGKVIIVEAVIEEDEEEGEGDELRGVRLTLDMVMMAHTKEGKERTRREWEYLLKEAGFSTHTIKPIPAILQSVIQAFP</sequence>